<sequence>MSSDHLDAALNETSRWNGRTPYPLANTKVPHGGLGDSFSSLREISEEEVPSESSNIQIPSGSRLDGKVTNTYYEYIELSQRNKPRSCRSRKGLLGPSSRHSE</sequence>
<evidence type="ECO:0000313" key="3">
    <source>
        <dbReference type="Proteomes" id="UP001558713"/>
    </source>
</evidence>
<dbReference type="EMBL" id="JBANAX010000588">
    <property type="protein sequence ID" value="KAL1201432.1"/>
    <property type="molecule type" value="Genomic_DNA"/>
</dbReference>
<name>A0ABD1A3R0_CARAN</name>
<proteinExistence type="predicted"/>
<feature type="region of interest" description="Disordered" evidence="1">
    <location>
        <begin position="81"/>
        <end position="102"/>
    </location>
</feature>
<feature type="compositionally biased region" description="Basic residues" evidence="1">
    <location>
        <begin position="82"/>
        <end position="91"/>
    </location>
</feature>
<reference evidence="2 3" key="1">
    <citation type="submission" date="2024-04" db="EMBL/GenBank/DDBJ databases">
        <title>Genome assembly C_amara_ONT_v2.</title>
        <authorList>
            <person name="Yant L."/>
            <person name="Moore C."/>
            <person name="Slenker M."/>
        </authorList>
    </citation>
    <scope>NUCLEOTIDE SEQUENCE [LARGE SCALE GENOMIC DNA]</scope>
    <source>
        <tissue evidence="2">Leaf</tissue>
    </source>
</reference>
<feature type="region of interest" description="Disordered" evidence="1">
    <location>
        <begin position="1"/>
        <end position="64"/>
    </location>
</feature>
<organism evidence="2 3">
    <name type="scientific">Cardamine amara subsp. amara</name>
    <dbReference type="NCBI Taxonomy" id="228776"/>
    <lineage>
        <taxon>Eukaryota</taxon>
        <taxon>Viridiplantae</taxon>
        <taxon>Streptophyta</taxon>
        <taxon>Embryophyta</taxon>
        <taxon>Tracheophyta</taxon>
        <taxon>Spermatophyta</taxon>
        <taxon>Magnoliopsida</taxon>
        <taxon>eudicotyledons</taxon>
        <taxon>Gunneridae</taxon>
        <taxon>Pentapetalae</taxon>
        <taxon>rosids</taxon>
        <taxon>malvids</taxon>
        <taxon>Brassicales</taxon>
        <taxon>Brassicaceae</taxon>
        <taxon>Cardamineae</taxon>
        <taxon>Cardamine</taxon>
    </lineage>
</organism>
<keyword evidence="3" id="KW-1185">Reference proteome</keyword>
<dbReference type="AlphaFoldDB" id="A0ABD1A3R0"/>
<evidence type="ECO:0000256" key="1">
    <source>
        <dbReference type="SAM" id="MobiDB-lite"/>
    </source>
</evidence>
<accession>A0ABD1A3R0</accession>
<protein>
    <submittedName>
        <fullName evidence="2">Uncharacterized protein</fullName>
    </submittedName>
</protein>
<comment type="caution">
    <text evidence="2">The sequence shown here is derived from an EMBL/GenBank/DDBJ whole genome shotgun (WGS) entry which is preliminary data.</text>
</comment>
<gene>
    <name evidence="2" type="ORF">V5N11_002638</name>
</gene>
<evidence type="ECO:0000313" key="2">
    <source>
        <dbReference type="EMBL" id="KAL1201432.1"/>
    </source>
</evidence>
<dbReference type="Proteomes" id="UP001558713">
    <property type="component" value="Unassembled WGS sequence"/>
</dbReference>